<reference evidence="15 16" key="1">
    <citation type="submission" date="2014-04" db="EMBL/GenBank/DDBJ databases">
        <authorList>
            <consortium name="DOE Joint Genome Institute"/>
            <person name="Kuo A."/>
            <person name="Gay G."/>
            <person name="Dore J."/>
            <person name="Kohler A."/>
            <person name="Nagy L.G."/>
            <person name="Floudas D."/>
            <person name="Copeland A."/>
            <person name="Barry K.W."/>
            <person name="Cichocki N."/>
            <person name="Veneault-Fourrey C."/>
            <person name="LaButti K."/>
            <person name="Lindquist E.A."/>
            <person name="Lipzen A."/>
            <person name="Lundell T."/>
            <person name="Morin E."/>
            <person name="Murat C."/>
            <person name="Sun H."/>
            <person name="Tunlid A."/>
            <person name="Henrissat B."/>
            <person name="Grigoriev I.V."/>
            <person name="Hibbett D.S."/>
            <person name="Martin F."/>
            <person name="Nordberg H.P."/>
            <person name="Cantor M.N."/>
            <person name="Hua S.X."/>
        </authorList>
    </citation>
    <scope>NUCLEOTIDE SEQUENCE [LARGE SCALE GENOMIC DNA]</scope>
    <source>
        <strain evidence="16">h7</strain>
    </source>
</reference>
<dbReference type="InterPro" id="IPR015943">
    <property type="entry name" value="WD40/YVTN_repeat-like_dom_sf"/>
</dbReference>
<dbReference type="InterPro" id="IPR055410">
    <property type="entry name" value="Beta-prop_CAF1B_HIR1"/>
</dbReference>
<dbReference type="SUPFAM" id="SSF50978">
    <property type="entry name" value="WD40 repeat-like"/>
    <property type="match status" value="2"/>
</dbReference>
<evidence type="ECO:0000256" key="4">
    <source>
        <dbReference type="ARBA" id="ARBA00022574"/>
    </source>
</evidence>
<feature type="domain" description="Protein HIRA-like C-terminal" evidence="13">
    <location>
        <begin position="689"/>
        <end position="887"/>
    </location>
</feature>
<reference evidence="16" key="2">
    <citation type="submission" date="2015-01" db="EMBL/GenBank/DDBJ databases">
        <title>Evolutionary Origins and Diversification of the Mycorrhizal Mutualists.</title>
        <authorList>
            <consortium name="DOE Joint Genome Institute"/>
            <consortium name="Mycorrhizal Genomics Consortium"/>
            <person name="Kohler A."/>
            <person name="Kuo A."/>
            <person name="Nagy L.G."/>
            <person name="Floudas D."/>
            <person name="Copeland A."/>
            <person name="Barry K.W."/>
            <person name="Cichocki N."/>
            <person name="Veneault-Fourrey C."/>
            <person name="LaButti K."/>
            <person name="Lindquist E.A."/>
            <person name="Lipzen A."/>
            <person name="Lundell T."/>
            <person name="Morin E."/>
            <person name="Murat C."/>
            <person name="Riley R."/>
            <person name="Ohm R."/>
            <person name="Sun H."/>
            <person name="Tunlid A."/>
            <person name="Henrissat B."/>
            <person name="Grigoriev I.V."/>
            <person name="Hibbett D.S."/>
            <person name="Martin F."/>
        </authorList>
    </citation>
    <scope>NUCLEOTIDE SEQUENCE [LARGE SCALE GENOMIC DNA]</scope>
    <source>
        <strain evidence="16">h7</strain>
    </source>
</reference>
<comment type="subcellular location">
    <subcellularLocation>
        <location evidence="1 11">Nucleus</location>
    </subcellularLocation>
</comment>
<dbReference type="OrthoDB" id="1741719at2759"/>
<evidence type="ECO:0000256" key="10">
    <source>
        <dbReference type="PROSITE-ProRule" id="PRU00221"/>
    </source>
</evidence>
<keyword evidence="3 11" id="KW-0678">Repressor</keyword>
<keyword evidence="16" id="KW-1185">Reference proteome</keyword>
<evidence type="ECO:0000259" key="13">
    <source>
        <dbReference type="Pfam" id="PF07569"/>
    </source>
</evidence>
<dbReference type="PANTHER" id="PTHR13831">
    <property type="entry name" value="MEMBER OF THE HIR1 FAMILY OF WD-REPEAT PROTEINS"/>
    <property type="match status" value="1"/>
</dbReference>
<dbReference type="PROSITE" id="PS50294">
    <property type="entry name" value="WD_REPEATS_REGION"/>
    <property type="match status" value="4"/>
</dbReference>
<evidence type="ECO:0000256" key="11">
    <source>
        <dbReference type="RuleBase" id="RU364014"/>
    </source>
</evidence>
<comment type="similarity">
    <text evidence="2 11">Belongs to the WD repeat HIR1 family.</text>
</comment>
<feature type="repeat" description="WD" evidence="10">
    <location>
        <begin position="173"/>
        <end position="205"/>
    </location>
</feature>
<evidence type="ECO:0000256" key="2">
    <source>
        <dbReference type="ARBA" id="ARBA00007306"/>
    </source>
</evidence>
<dbReference type="HOGENOM" id="CLU_004372_3_0_1"/>
<dbReference type="CDD" id="cd00200">
    <property type="entry name" value="WD40"/>
    <property type="match status" value="1"/>
</dbReference>
<dbReference type="Pfam" id="PF07569">
    <property type="entry name" value="Hira"/>
    <property type="match status" value="1"/>
</dbReference>
<keyword evidence="6 11" id="KW-0156">Chromatin regulator</keyword>
<dbReference type="PANTHER" id="PTHR13831:SF0">
    <property type="entry name" value="PROTEIN HIRA"/>
    <property type="match status" value="1"/>
</dbReference>
<feature type="compositionally biased region" description="Polar residues" evidence="12">
    <location>
        <begin position="441"/>
        <end position="454"/>
    </location>
</feature>
<comment type="function">
    <text evidence="11">Required for replication-independent chromatin assembly and for the periodic repression of histone gene transcription during the cell cycle.</text>
</comment>
<organism evidence="15 16">
    <name type="scientific">Hebeloma cylindrosporum</name>
    <dbReference type="NCBI Taxonomy" id="76867"/>
    <lineage>
        <taxon>Eukaryota</taxon>
        <taxon>Fungi</taxon>
        <taxon>Dikarya</taxon>
        <taxon>Basidiomycota</taxon>
        <taxon>Agaricomycotina</taxon>
        <taxon>Agaricomycetes</taxon>
        <taxon>Agaricomycetidae</taxon>
        <taxon>Agaricales</taxon>
        <taxon>Agaricineae</taxon>
        <taxon>Hymenogastraceae</taxon>
        <taxon>Hebeloma</taxon>
    </lineage>
</organism>
<evidence type="ECO:0000256" key="1">
    <source>
        <dbReference type="ARBA" id="ARBA00004123"/>
    </source>
</evidence>
<evidence type="ECO:0000313" key="15">
    <source>
        <dbReference type="EMBL" id="KIM42148.1"/>
    </source>
</evidence>
<sequence length="948" mass="104278">MHFTKPEWVIHKDSAKSDQNTKRLSIFSVHVHPDGSRIATGGLDAKIRIWSTKPILNEASELSGKPPKSLCTLTMHTGPVLTVRWAHSGKWLASGSDDETVMVWDHDPNARGKVWGSDEVNVEGWKPLKRLQGHESDVTDVAWSPGDRFLASVGLDSAVMVWCGFTLERLRKLDQHQGFVKGVCWDPVGEFLATQSDDRTVKIWKTKDWSLEAEVTKPFEDSPGSTFFRRLSWSPDGAHITASNATNNKGYVFIAAVITRNTWTSDISLVGHENTVEVAAYNPHIFLRDTRLPISTSNICSVVALGADDRSVSVWQTKSARPLIVAKEVFERQIMDLSWSWDGLTLYAASSDGTIAAFQFEASELEGIATHTDQEQYLAKFGFTLPPLPEGYSHVSTHEQANVAIAQTQQAVAFESSHAPEKVNILVAKKAPKDKKRVTLMPNNASSVPTSRISPTAGHPPTTTPMTNGISGPKRPQLNQMQDGTPHSLAVQTPTSNFSNSFPLPSEQPFVDSSEWSRRADLGQPMDLDVPIDAFDTSAQNANSKGKRRVSSLLDSGADSEVKIKPRTLGGDRPVDVHHVPKKISTWTSAPNSRVDVGPRASGSGGGNFPLIPTPSLLTYLRSEVEGSGDVLEAKNVETDGIIEVAFVSGRQTEWLDYLPSPVLALKATTSYCAVGMEDGTVNVYSHNGRRLMPTLVLDSPCAVMEGSKHALLVITTNGQVYSWNIKKQMSTFAPVSIQTLTNYSPNTSFVSACVRENGSPIINFSNGVVYSYDPALCTWVKLADRWWAEGSDFWHGRQRGNSTIANRGVMTTIESSIAGTPDEGNAEKPRPNWWSAALTLGHLETRLHATKLLDSPQEYRQALLMYAKKVADEGFRGKAEELIKDLFGPVYWRPGREDGWNSTVVGLPKRDLLKDVLSVFARSKTLSRLAMEWQDTLKKATNDDYSI</sequence>
<dbReference type="GO" id="GO:0006351">
    <property type="term" value="P:DNA-templated transcription"/>
    <property type="evidence" value="ECO:0007669"/>
    <property type="project" value="InterPro"/>
</dbReference>
<dbReference type="InterPro" id="IPR001680">
    <property type="entry name" value="WD40_rpt"/>
</dbReference>
<evidence type="ECO:0000256" key="9">
    <source>
        <dbReference type="ARBA" id="ARBA00023242"/>
    </source>
</evidence>
<name>A0A0C2XWZ1_HEBCY</name>
<dbReference type="PROSITE" id="PS50082">
    <property type="entry name" value="WD_REPEATS_2"/>
    <property type="match status" value="4"/>
</dbReference>
<accession>A0A0C2XWZ1</accession>
<evidence type="ECO:0000256" key="5">
    <source>
        <dbReference type="ARBA" id="ARBA00022737"/>
    </source>
</evidence>
<dbReference type="AlphaFoldDB" id="A0A0C2XWZ1"/>
<feature type="repeat" description="WD" evidence="10">
    <location>
        <begin position="26"/>
        <end position="51"/>
    </location>
</feature>
<feature type="region of interest" description="Disordered" evidence="12">
    <location>
        <begin position="589"/>
        <end position="608"/>
    </location>
</feature>
<feature type="region of interest" description="Disordered" evidence="12">
    <location>
        <begin position="441"/>
        <end position="469"/>
    </location>
</feature>
<dbReference type="Gene3D" id="2.130.10.10">
    <property type="entry name" value="YVTN repeat-like/Quinoprotein amine dehydrogenase"/>
    <property type="match status" value="3"/>
</dbReference>
<evidence type="ECO:0000313" key="16">
    <source>
        <dbReference type="Proteomes" id="UP000053424"/>
    </source>
</evidence>
<keyword evidence="4 10" id="KW-0853">WD repeat</keyword>
<dbReference type="EMBL" id="KN831778">
    <property type="protein sequence ID" value="KIM42148.1"/>
    <property type="molecule type" value="Genomic_DNA"/>
</dbReference>
<dbReference type="GO" id="GO:0000417">
    <property type="term" value="C:HIR complex"/>
    <property type="evidence" value="ECO:0007669"/>
    <property type="project" value="TreeGrafter"/>
</dbReference>
<dbReference type="SMART" id="SM00320">
    <property type="entry name" value="WD40"/>
    <property type="match status" value="7"/>
</dbReference>
<evidence type="ECO:0000256" key="6">
    <source>
        <dbReference type="ARBA" id="ARBA00022853"/>
    </source>
</evidence>
<dbReference type="GO" id="GO:0005634">
    <property type="term" value="C:nucleus"/>
    <property type="evidence" value="ECO:0007669"/>
    <property type="project" value="UniProtKB-SubCell"/>
</dbReference>
<dbReference type="InterPro" id="IPR011494">
    <property type="entry name" value="HIRA-like_C"/>
</dbReference>
<dbReference type="InterPro" id="IPR031120">
    <property type="entry name" value="HIR1-like"/>
</dbReference>
<protein>
    <recommendedName>
        <fullName evidence="11">Protein HIR</fullName>
    </recommendedName>
</protein>
<dbReference type="GO" id="GO:0000785">
    <property type="term" value="C:chromatin"/>
    <property type="evidence" value="ECO:0007669"/>
    <property type="project" value="TreeGrafter"/>
</dbReference>
<dbReference type="InterPro" id="IPR020472">
    <property type="entry name" value="WD40_PAC1"/>
</dbReference>
<proteinExistence type="inferred from homology"/>
<evidence type="ECO:0000256" key="12">
    <source>
        <dbReference type="SAM" id="MobiDB-lite"/>
    </source>
</evidence>
<evidence type="ECO:0000256" key="7">
    <source>
        <dbReference type="ARBA" id="ARBA00023015"/>
    </source>
</evidence>
<feature type="domain" description="CAF1B/HIR1 beta-propeller" evidence="14">
    <location>
        <begin position="34"/>
        <end position="365"/>
    </location>
</feature>
<feature type="repeat" description="WD" evidence="10">
    <location>
        <begin position="131"/>
        <end position="162"/>
    </location>
</feature>
<evidence type="ECO:0000256" key="8">
    <source>
        <dbReference type="ARBA" id="ARBA00023163"/>
    </source>
</evidence>
<keyword evidence="7 11" id="KW-0805">Transcription regulation</keyword>
<dbReference type="InterPro" id="IPR036322">
    <property type="entry name" value="WD40_repeat_dom_sf"/>
</dbReference>
<dbReference type="Pfam" id="PF24105">
    <property type="entry name" value="Beta-prop_CAF1B_HIR1"/>
    <property type="match status" value="1"/>
</dbReference>
<dbReference type="Proteomes" id="UP000053424">
    <property type="component" value="Unassembled WGS sequence"/>
</dbReference>
<dbReference type="GO" id="GO:0006338">
    <property type="term" value="P:chromatin remodeling"/>
    <property type="evidence" value="ECO:0007669"/>
    <property type="project" value="InterPro"/>
</dbReference>
<dbReference type="GO" id="GO:0031491">
    <property type="term" value="F:nucleosome binding"/>
    <property type="evidence" value="ECO:0007669"/>
    <property type="project" value="TreeGrafter"/>
</dbReference>
<dbReference type="STRING" id="686832.A0A0C2XWZ1"/>
<gene>
    <name evidence="15" type="ORF">M413DRAFT_444614</name>
</gene>
<keyword evidence="9 11" id="KW-0539">Nucleus</keyword>
<keyword evidence="8 11" id="KW-0804">Transcription</keyword>
<dbReference type="PRINTS" id="PR00320">
    <property type="entry name" value="GPROTEINBRPT"/>
</dbReference>
<dbReference type="GO" id="GO:0006355">
    <property type="term" value="P:regulation of DNA-templated transcription"/>
    <property type="evidence" value="ECO:0007669"/>
    <property type="project" value="InterPro"/>
</dbReference>
<evidence type="ECO:0000259" key="14">
    <source>
        <dbReference type="Pfam" id="PF24105"/>
    </source>
</evidence>
<evidence type="ECO:0000256" key="3">
    <source>
        <dbReference type="ARBA" id="ARBA00022491"/>
    </source>
</evidence>
<feature type="repeat" description="WD" evidence="10">
    <location>
        <begin position="73"/>
        <end position="105"/>
    </location>
</feature>
<keyword evidence="5 11" id="KW-0677">Repeat</keyword>